<feature type="signal peptide" evidence="1">
    <location>
        <begin position="1"/>
        <end position="27"/>
    </location>
</feature>
<reference evidence="2 3" key="1">
    <citation type="submission" date="2017-05" db="EMBL/GenBank/DDBJ databases">
        <authorList>
            <person name="Varghese N."/>
            <person name="Submissions S."/>
        </authorList>
    </citation>
    <scope>NUCLEOTIDE SEQUENCE [LARGE SCALE GENOMIC DNA]</scope>
    <source>
        <strain evidence="2 3">DSM 27040</strain>
    </source>
</reference>
<evidence type="ECO:0000256" key="1">
    <source>
        <dbReference type="SAM" id="SignalP"/>
    </source>
</evidence>
<name>A0A521E9Y6_SACCC</name>
<dbReference type="Pfam" id="PF16022">
    <property type="entry name" value="DUF4783"/>
    <property type="match status" value="1"/>
</dbReference>
<dbReference type="OrthoDB" id="1524766at2"/>
<evidence type="ECO:0008006" key="4">
    <source>
        <dbReference type="Google" id="ProtNLM"/>
    </source>
</evidence>
<keyword evidence="3" id="KW-1185">Reference proteome</keyword>
<proteinExistence type="predicted"/>
<dbReference type="EMBL" id="FXTB01000008">
    <property type="protein sequence ID" value="SMO80261.1"/>
    <property type="molecule type" value="Genomic_DNA"/>
</dbReference>
<organism evidence="2 3">
    <name type="scientific">Saccharicrinis carchari</name>
    <dbReference type="NCBI Taxonomy" id="1168039"/>
    <lineage>
        <taxon>Bacteria</taxon>
        <taxon>Pseudomonadati</taxon>
        <taxon>Bacteroidota</taxon>
        <taxon>Bacteroidia</taxon>
        <taxon>Marinilabiliales</taxon>
        <taxon>Marinilabiliaceae</taxon>
        <taxon>Saccharicrinis</taxon>
    </lineage>
</organism>
<dbReference type="RefSeq" id="WP_142534083.1">
    <property type="nucleotide sequence ID" value="NZ_FXTB01000008.1"/>
</dbReference>
<dbReference type="Proteomes" id="UP000319040">
    <property type="component" value="Unassembled WGS sequence"/>
</dbReference>
<dbReference type="InterPro" id="IPR031977">
    <property type="entry name" value="DUF4783"/>
</dbReference>
<sequence length="135" mass="15303">MEIKRCTTIKGILVVTLLFTLLASASAQFPEAIVKATKNANAEALSEYFNNKIELVLPQKSGVFSDAQAKLVLNEFFKNNPVVNFSIIHQGVRENSSFAIGKYQTSSMAYRFYFLTKKTDNKTYIHQLRIEEQND</sequence>
<feature type="chain" id="PRO_5021822311" description="DUF4783 domain-containing protein" evidence="1">
    <location>
        <begin position="28"/>
        <end position="135"/>
    </location>
</feature>
<dbReference type="AlphaFoldDB" id="A0A521E9Y6"/>
<dbReference type="Gene3D" id="3.10.450.50">
    <property type="match status" value="1"/>
</dbReference>
<evidence type="ECO:0000313" key="2">
    <source>
        <dbReference type="EMBL" id="SMO80261.1"/>
    </source>
</evidence>
<evidence type="ECO:0000313" key="3">
    <source>
        <dbReference type="Proteomes" id="UP000319040"/>
    </source>
</evidence>
<protein>
    <recommendedName>
        <fullName evidence="4">DUF4783 domain-containing protein</fullName>
    </recommendedName>
</protein>
<gene>
    <name evidence="2" type="ORF">SAMN06265379_10825</name>
</gene>
<keyword evidence="1" id="KW-0732">Signal</keyword>
<accession>A0A521E9Y6</accession>